<reference evidence="3" key="1">
    <citation type="submission" date="2016-11" db="EMBL/GenBank/DDBJ databases">
        <authorList>
            <person name="Varghese N."/>
            <person name="Submissions S."/>
        </authorList>
    </citation>
    <scope>NUCLEOTIDE SEQUENCE [LARGE SCALE GENOMIC DNA]</scope>
    <source>
        <strain evidence="3">Sac-22</strain>
    </source>
</reference>
<dbReference type="SUPFAM" id="SSF55729">
    <property type="entry name" value="Acyl-CoA N-acyltransferases (Nat)"/>
    <property type="match status" value="1"/>
</dbReference>
<dbReference type="STRING" id="551987.SAMN05192549_107254"/>
<dbReference type="InterPro" id="IPR000182">
    <property type="entry name" value="GNAT_dom"/>
</dbReference>
<evidence type="ECO:0000313" key="3">
    <source>
        <dbReference type="Proteomes" id="UP000184339"/>
    </source>
</evidence>
<dbReference type="RefSeq" id="WP_072786564.1">
    <property type="nucleotide sequence ID" value="NZ_FRCX01000007.1"/>
</dbReference>
<sequence>MKIRPATIADYAALCAIDTVAAETPERCAQIHHWLASADCHVAEVSGTVAAYGVLTTQFFGQPFIEMVMVGAAFRRLGLGAAIIRHIQSQVPSSKLFSSTNASNAAMRSMFEKLGFEPSGQIDNLDDGDPELIFFRRP</sequence>
<dbReference type="AlphaFoldDB" id="A0A1M7QLB0"/>
<dbReference type="Pfam" id="PF00583">
    <property type="entry name" value="Acetyltransf_1"/>
    <property type="match status" value="1"/>
</dbReference>
<evidence type="ECO:0000259" key="1">
    <source>
        <dbReference type="PROSITE" id="PS51186"/>
    </source>
</evidence>
<dbReference type="InterPro" id="IPR016181">
    <property type="entry name" value="Acyl_CoA_acyltransferase"/>
</dbReference>
<gene>
    <name evidence="2" type="ORF">SAMN05192549_107254</name>
</gene>
<dbReference type="CDD" id="cd04301">
    <property type="entry name" value="NAT_SF"/>
    <property type="match status" value="1"/>
</dbReference>
<dbReference type="EMBL" id="FRCX01000007">
    <property type="protein sequence ID" value="SHN32150.1"/>
    <property type="molecule type" value="Genomic_DNA"/>
</dbReference>
<dbReference type="Gene3D" id="3.40.630.30">
    <property type="match status" value="1"/>
</dbReference>
<protein>
    <submittedName>
        <fullName evidence="2">Acetyltransferase (GNAT) domain-containing protein</fullName>
    </submittedName>
</protein>
<proteinExistence type="predicted"/>
<keyword evidence="2" id="KW-0808">Transferase</keyword>
<evidence type="ECO:0000313" key="2">
    <source>
        <dbReference type="EMBL" id="SHN32150.1"/>
    </source>
</evidence>
<dbReference type="Proteomes" id="UP000184339">
    <property type="component" value="Unassembled WGS sequence"/>
</dbReference>
<feature type="domain" description="N-acetyltransferase" evidence="1">
    <location>
        <begin position="1"/>
        <end position="138"/>
    </location>
</feature>
<name>A0A1M7QLB0_9BURK</name>
<accession>A0A1M7QLB0</accession>
<keyword evidence="3" id="KW-1185">Reference proteome</keyword>
<dbReference type="OrthoDB" id="5638018at2"/>
<dbReference type="GO" id="GO:0016747">
    <property type="term" value="F:acyltransferase activity, transferring groups other than amino-acyl groups"/>
    <property type="evidence" value="ECO:0007669"/>
    <property type="project" value="InterPro"/>
</dbReference>
<organism evidence="2 3">
    <name type="scientific">Duganella sacchari</name>
    <dbReference type="NCBI Taxonomy" id="551987"/>
    <lineage>
        <taxon>Bacteria</taxon>
        <taxon>Pseudomonadati</taxon>
        <taxon>Pseudomonadota</taxon>
        <taxon>Betaproteobacteria</taxon>
        <taxon>Burkholderiales</taxon>
        <taxon>Oxalobacteraceae</taxon>
        <taxon>Telluria group</taxon>
        <taxon>Duganella</taxon>
    </lineage>
</organism>
<dbReference type="PROSITE" id="PS51186">
    <property type="entry name" value="GNAT"/>
    <property type="match status" value="1"/>
</dbReference>